<sequence length="1008" mass="113673">MNYNSVKITTTEAEKILLNIYNLKGKATKLPGEVDFNFRVKIENSTSYILKISRPHEDLDCIDFQQKLLKYIVKKDSNLTVPKIIVDSKGNNISQIIDGFGKTRKVRLLTWISGRIWSSVNPQLDNLRFSLGNKCGLLTRTLQGFEHPKATRNFDWDIAQSLWTKKHLNLFNFDEKEIITYFQHKFENNVESYSKLRKSVVHNDANDNNIIVSENLINPKVEAIIDFGDAINTQIINDVAITLYTTINENNPLAAALPIVKGYHNSFPLKEAELEHLYTAVAMRLIISVTKSAINKIKEPDNEYLQISEKPAWEILKRWHKIPADFALYSFRKACGFTAHPNEKKLNNWILENNFQLSELFPTIQKNKIQPLDLSVSSKWIGHQEAFNDLDLFEYKINKLQAKNPSKIIAGGYLEPRPIYTSEDFDTIGNNGRESRTIHLGVDFWLPSQTPVHTLFNGEIVVCYNNAGNKLYGGLIILKHTIQNFEFYTLYGHLSIESVSNKKIGDTIKKGDCIGYLGNRKENGSWVPHLHFQVLLALLDFKNDFPGVANFNEIEVWKSICPNPNLLFKTKGLQTKKETSNTELINFRKQYLGKSLSLQYKTPIKMVRGAGQYLMDEIGTKYLDTVNNVAHVGHEHFSVVKAGQEQMALINTNSRYLHENINALTSELLKTLPPELNVLHFVNSGSEANELAIRMAKAATGEKDIIASEVGYHGNSNMCVAISSYKFDGKGGDGAPEHTHVFPIPDNFRGKYTGNNTGKLYVHEVEKCIVNIHNKGRNVCAFIIEPIISCGGQIELPEDFLAQSYKLIRKTGGVCISDEVQTGCGRMGNTFWGFQLHNVVPDIVTIGKPLGNGHPIAAVACTQEIADKFANGMEYFNTFGGNPVSCAIASEVLKTIKRENLQENALKVGEFLKNELKLLAKDFPIIGAIRGQGLFLGIELVDHNLKPLAAQTDYLANRMKDHKILMSVDGPDHNVLKIKPPIVFSKENTEELLFYLRKILSEDFMHSI</sequence>
<dbReference type="PANTHER" id="PTHR45688:SF13">
    <property type="entry name" value="ALANINE--GLYOXYLATE AMINOTRANSFERASE 2-LIKE"/>
    <property type="match status" value="1"/>
</dbReference>
<comment type="similarity">
    <text evidence="2">Belongs to the class-III pyridoxal-phosphate-dependent aminotransferase family.</text>
</comment>
<dbReference type="InterPro" id="IPR016047">
    <property type="entry name" value="M23ase_b-sheet_dom"/>
</dbReference>
<evidence type="ECO:0000259" key="5">
    <source>
        <dbReference type="Pfam" id="PF01636"/>
    </source>
</evidence>
<dbReference type="PANTHER" id="PTHR45688">
    <property type="match status" value="1"/>
</dbReference>
<dbReference type="InterPro" id="IPR005814">
    <property type="entry name" value="Aminotrans_3"/>
</dbReference>
<dbReference type="PROSITE" id="PS00600">
    <property type="entry name" value="AA_TRANSFER_CLASS_3"/>
    <property type="match status" value="1"/>
</dbReference>
<evidence type="ECO:0000256" key="2">
    <source>
        <dbReference type="ARBA" id="ARBA00008954"/>
    </source>
</evidence>
<dbReference type="OrthoDB" id="9801052at2"/>
<dbReference type="SUPFAM" id="SSF56112">
    <property type="entry name" value="Protein kinase-like (PK-like)"/>
    <property type="match status" value="1"/>
</dbReference>
<dbReference type="RefSeq" id="WP_134247334.1">
    <property type="nucleotide sequence ID" value="NZ_SNQI01000002.1"/>
</dbReference>
<feature type="domain" description="Aminoglycoside phosphotransferase" evidence="5">
    <location>
        <begin position="27"/>
        <end position="258"/>
    </location>
</feature>
<organism evidence="6 7">
    <name type="scientific">Gramella jeungdoensis</name>
    <dbReference type="NCBI Taxonomy" id="708091"/>
    <lineage>
        <taxon>Bacteria</taxon>
        <taxon>Pseudomonadati</taxon>
        <taxon>Bacteroidota</taxon>
        <taxon>Flavobacteriia</taxon>
        <taxon>Flavobacteriales</taxon>
        <taxon>Flavobacteriaceae</taxon>
        <taxon>Christiangramia</taxon>
    </lineage>
</organism>
<evidence type="ECO:0000313" key="6">
    <source>
        <dbReference type="EMBL" id="TEW74964.1"/>
    </source>
</evidence>
<dbReference type="InterPro" id="IPR015421">
    <property type="entry name" value="PyrdxlP-dep_Trfase_major"/>
</dbReference>
<dbReference type="CDD" id="cd00610">
    <property type="entry name" value="OAT_like"/>
    <property type="match status" value="1"/>
</dbReference>
<dbReference type="InterPro" id="IPR015424">
    <property type="entry name" value="PyrdxlP-dep_Trfase"/>
</dbReference>
<comment type="caution">
    <text evidence="6">The sequence shown here is derived from an EMBL/GenBank/DDBJ whole genome shotgun (WGS) entry which is preliminary data.</text>
</comment>
<dbReference type="AlphaFoldDB" id="A0A4Y8ASW2"/>
<feature type="domain" description="M23ase beta-sheet core" evidence="4">
    <location>
        <begin position="438"/>
        <end position="534"/>
    </location>
</feature>
<dbReference type="Pfam" id="PF01636">
    <property type="entry name" value="APH"/>
    <property type="match status" value="1"/>
</dbReference>
<dbReference type="GO" id="GO:0008483">
    <property type="term" value="F:transaminase activity"/>
    <property type="evidence" value="ECO:0007669"/>
    <property type="project" value="UniProtKB-KW"/>
</dbReference>
<accession>A0A4Y8ASW2</accession>
<dbReference type="SUPFAM" id="SSF53383">
    <property type="entry name" value="PLP-dependent transferases"/>
    <property type="match status" value="1"/>
</dbReference>
<evidence type="ECO:0000256" key="1">
    <source>
        <dbReference type="ARBA" id="ARBA00001933"/>
    </source>
</evidence>
<dbReference type="InterPro" id="IPR011009">
    <property type="entry name" value="Kinase-like_dom_sf"/>
</dbReference>
<protein>
    <submittedName>
        <fullName evidence="6">Aminotransferase class III-fold pyridoxal phosphate-dependent enzyme</fullName>
    </submittedName>
</protein>
<dbReference type="Pfam" id="PF00202">
    <property type="entry name" value="Aminotran_3"/>
    <property type="match status" value="1"/>
</dbReference>
<evidence type="ECO:0000259" key="4">
    <source>
        <dbReference type="Pfam" id="PF01551"/>
    </source>
</evidence>
<dbReference type="GO" id="GO:0030170">
    <property type="term" value="F:pyridoxal phosphate binding"/>
    <property type="evidence" value="ECO:0007669"/>
    <property type="project" value="InterPro"/>
</dbReference>
<dbReference type="CDD" id="cd12797">
    <property type="entry name" value="M23_peptidase"/>
    <property type="match status" value="1"/>
</dbReference>
<keyword evidence="7" id="KW-1185">Reference proteome</keyword>
<dbReference type="Gene3D" id="3.90.1200.10">
    <property type="match status" value="1"/>
</dbReference>
<dbReference type="Gene3D" id="3.90.1150.10">
    <property type="entry name" value="Aspartate Aminotransferase, domain 1"/>
    <property type="match status" value="1"/>
</dbReference>
<dbReference type="InterPro" id="IPR049704">
    <property type="entry name" value="Aminotrans_3_PPA_site"/>
</dbReference>
<dbReference type="Pfam" id="PF01551">
    <property type="entry name" value="Peptidase_M23"/>
    <property type="match status" value="1"/>
</dbReference>
<gene>
    <name evidence="6" type="ORF">E2488_05415</name>
</gene>
<name>A0A4Y8ASW2_9FLAO</name>
<dbReference type="SUPFAM" id="SSF51261">
    <property type="entry name" value="Duplicated hybrid motif"/>
    <property type="match status" value="1"/>
</dbReference>
<reference evidence="6 7" key="1">
    <citation type="journal article" date="2011" name="J. Microbiol.">
        <title>Gramella jeungdoensis sp. nov., isolated from a solar saltern in Korea.</title>
        <authorList>
            <person name="Joung Y."/>
            <person name="Kim H."/>
            <person name="Jang T."/>
            <person name="Ahn T.S."/>
            <person name="Joh K."/>
        </authorList>
    </citation>
    <scope>NUCLEOTIDE SEQUENCE [LARGE SCALE GENOMIC DNA]</scope>
    <source>
        <strain evidence="6 7">KCTC 23123</strain>
    </source>
</reference>
<dbReference type="Gene3D" id="3.40.640.10">
    <property type="entry name" value="Type I PLP-dependent aspartate aminotransferase-like (Major domain)"/>
    <property type="match status" value="1"/>
</dbReference>
<keyword evidence="3" id="KW-0663">Pyridoxal phosphate</keyword>
<dbReference type="EMBL" id="SNQI01000002">
    <property type="protein sequence ID" value="TEW74964.1"/>
    <property type="molecule type" value="Genomic_DNA"/>
</dbReference>
<dbReference type="Gene3D" id="2.70.70.10">
    <property type="entry name" value="Glucose Permease (Domain IIA)"/>
    <property type="match status" value="1"/>
</dbReference>
<dbReference type="InterPro" id="IPR015422">
    <property type="entry name" value="PyrdxlP-dep_Trfase_small"/>
</dbReference>
<evidence type="ECO:0000256" key="3">
    <source>
        <dbReference type="ARBA" id="ARBA00022898"/>
    </source>
</evidence>
<dbReference type="InterPro" id="IPR011055">
    <property type="entry name" value="Dup_hybrid_motif"/>
</dbReference>
<dbReference type="InterPro" id="IPR002575">
    <property type="entry name" value="Aminoglycoside_PTrfase"/>
</dbReference>
<dbReference type="Proteomes" id="UP000298517">
    <property type="component" value="Unassembled WGS sequence"/>
</dbReference>
<keyword evidence="6" id="KW-0032">Aminotransferase</keyword>
<evidence type="ECO:0000313" key="7">
    <source>
        <dbReference type="Proteomes" id="UP000298517"/>
    </source>
</evidence>
<proteinExistence type="inferred from homology"/>
<keyword evidence="6" id="KW-0808">Transferase</keyword>
<comment type="cofactor">
    <cofactor evidence="1">
        <name>pyridoxal 5'-phosphate</name>
        <dbReference type="ChEBI" id="CHEBI:597326"/>
    </cofactor>
</comment>